<evidence type="ECO:0000256" key="1">
    <source>
        <dbReference type="ARBA" id="ARBA00001970"/>
    </source>
</evidence>
<comment type="caution">
    <text evidence="13">The sequence shown here is derived from an EMBL/GenBank/DDBJ whole genome shotgun (WGS) entry which is preliminary data.</text>
</comment>
<dbReference type="SUPFAM" id="SSF63380">
    <property type="entry name" value="Riboflavin synthase domain-like"/>
    <property type="match status" value="1"/>
</dbReference>
<organism evidence="13 14">
    <name type="scientific">Tsukamurella soli</name>
    <dbReference type="NCBI Taxonomy" id="644556"/>
    <lineage>
        <taxon>Bacteria</taxon>
        <taxon>Bacillati</taxon>
        <taxon>Actinomycetota</taxon>
        <taxon>Actinomycetes</taxon>
        <taxon>Mycobacteriales</taxon>
        <taxon>Tsukamurellaceae</taxon>
        <taxon>Tsukamurella</taxon>
    </lineage>
</organism>
<keyword evidence="5" id="KW-0001">2Fe-2S</keyword>
<dbReference type="Pfam" id="PF00970">
    <property type="entry name" value="FAD_binding_6"/>
    <property type="match status" value="1"/>
</dbReference>
<evidence type="ECO:0000256" key="9">
    <source>
        <dbReference type="ARBA" id="ARBA00048649"/>
    </source>
</evidence>
<keyword evidence="6" id="KW-0521">NADP</keyword>
<dbReference type="CDD" id="cd19753">
    <property type="entry name" value="Mb-like_oxidoreductase"/>
    <property type="match status" value="1"/>
</dbReference>
<dbReference type="InterPro" id="IPR017938">
    <property type="entry name" value="Riboflavin_synthase-like_b-brl"/>
</dbReference>
<dbReference type="Gene3D" id="2.40.30.10">
    <property type="entry name" value="Translation factors"/>
    <property type="match status" value="1"/>
</dbReference>
<dbReference type="RefSeq" id="WP_344998220.1">
    <property type="nucleotide sequence ID" value="NZ_BAABFR010000061.1"/>
</dbReference>
<feature type="domain" description="Globin" evidence="11">
    <location>
        <begin position="1"/>
        <end position="138"/>
    </location>
</feature>
<name>A0ABP8JZ74_9ACTN</name>
<dbReference type="EMBL" id="BAABFR010000061">
    <property type="protein sequence ID" value="GAA4398276.1"/>
    <property type="molecule type" value="Genomic_DNA"/>
</dbReference>
<evidence type="ECO:0000256" key="3">
    <source>
        <dbReference type="ARBA" id="ARBA00006401"/>
    </source>
</evidence>
<accession>A0ABP8JZ74</accession>
<reference evidence="14" key="1">
    <citation type="journal article" date="2019" name="Int. J. Syst. Evol. Microbiol.">
        <title>The Global Catalogue of Microorganisms (GCM) 10K type strain sequencing project: providing services to taxonomists for standard genome sequencing and annotation.</title>
        <authorList>
            <consortium name="The Broad Institute Genomics Platform"/>
            <consortium name="The Broad Institute Genome Sequencing Center for Infectious Disease"/>
            <person name="Wu L."/>
            <person name="Ma J."/>
        </authorList>
    </citation>
    <scope>NUCLEOTIDE SEQUENCE [LARGE SCALE GENOMIC DNA]</scope>
    <source>
        <strain evidence="14">JCM 17688</strain>
    </source>
</reference>
<proteinExistence type="inferred from homology"/>
<dbReference type="PANTHER" id="PTHR47354">
    <property type="entry name" value="NADH OXIDOREDUCTASE HCR"/>
    <property type="match status" value="1"/>
</dbReference>
<evidence type="ECO:0000313" key="13">
    <source>
        <dbReference type="EMBL" id="GAA4398276.1"/>
    </source>
</evidence>
<dbReference type="PANTHER" id="PTHR47354:SF5">
    <property type="entry name" value="PROTEIN RFBI"/>
    <property type="match status" value="1"/>
</dbReference>
<dbReference type="InterPro" id="IPR050415">
    <property type="entry name" value="MRET"/>
</dbReference>
<protein>
    <recommendedName>
        <fullName evidence="4">nitric oxide dioxygenase</fullName>
        <ecNumber evidence="4">1.14.12.17</ecNumber>
    </recommendedName>
</protein>
<evidence type="ECO:0000256" key="10">
    <source>
        <dbReference type="ARBA" id="ARBA00049433"/>
    </source>
</evidence>
<keyword evidence="7" id="KW-0411">Iron-sulfur</keyword>
<keyword evidence="14" id="KW-1185">Reference proteome</keyword>
<dbReference type="InterPro" id="IPR000971">
    <property type="entry name" value="Globin"/>
</dbReference>
<evidence type="ECO:0000256" key="6">
    <source>
        <dbReference type="ARBA" id="ARBA00022857"/>
    </source>
</evidence>
<dbReference type="SUPFAM" id="SSF52343">
    <property type="entry name" value="Ferredoxin reductase-like, C-terminal NADP-linked domain"/>
    <property type="match status" value="1"/>
</dbReference>
<dbReference type="Proteomes" id="UP001500635">
    <property type="component" value="Unassembled WGS sequence"/>
</dbReference>
<dbReference type="InterPro" id="IPR008333">
    <property type="entry name" value="Cbr1-like_FAD-bd_dom"/>
</dbReference>
<feature type="domain" description="FAD-binding FR-type" evidence="12">
    <location>
        <begin position="143"/>
        <end position="243"/>
    </location>
</feature>
<keyword evidence="5" id="KW-0479">Metal-binding</keyword>
<dbReference type="Pfam" id="PF00175">
    <property type="entry name" value="NAD_binding_1"/>
    <property type="match status" value="1"/>
</dbReference>
<evidence type="ECO:0000256" key="8">
    <source>
        <dbReference type="ARBA" id="ARBA00023027"/>
    </source>
</evidence>
<keyword evidence="5" id="KW-0408">Iron</keyword>
<gene>
    <name evidence="13" type="ORF">GCM10023147_34370</name>
</gene>
<evidence type="ECO:0000259" key="12">
    <source>
        <dbReference type="PROSITE" id="PS51384"/>
    </source>
</evidence>
<dbReference type="EC" id="1.14.12.17" evidence="4"/>
<comment type="catalytic activity">
    <reaction evidence="9">
        <text>2 nitric oxide + NADH + 2 O2 = 2 nitrate + NAD(+) + H(+)</text>
        <dbReference type="Rhea" id="RHEA:19469"/>
        <dbReference type="ChEBI" id="CHEBI:15378"/>
        <dbReference type="ChEBI" id="CHEBI:15379"/>
        <dbReference type="ChEBI" id="CHEBI:16480"/>
        <dbReference type="ChEBI" id="CHEBI:17632"/>
        <dbReference type="ChEBI" id="CHEBI:57540"/>
        <dbReference type="ChEBI" id="CHEBI:57945"/>
        <dbReference type="EC" id="1.14.12.17"/>
    </reaction>
</comment>
<dbReference type="Gene3D" id="1.10.490.10">
    <property type="entry name" value="Globins"/>
    <property type="match status" value="1"/>
</dbReference>
<dbReference type="PROSITE" id="PS51384">
    <property type="entry name" value="FAD_FR"/>
    <property type="match status" value="1"/>
</dbReference>
<evidence type="ECO:0000256" key="5">
    <source>
        <dbReference type="ARBA" id="ARBA00022714"/>
    </source>
</evidence>
<dbReference type="InterPro" id="IPR017927">
    <property type="entry name" value="FAD-bd_FR_type"/>
</dbReference>
<sequence length="383" mass="42750">MGTHSRHGLLQIADLLEADGEDFTKRLFARLFVRYPDVRDMFPASMKQHRDILLEILLHALRALPTTESHEALIEFVAQLGRDHRKFGVVQLHYDAIRTTLYDEIVYTCGADQLDEDDLALIDQTTHMLTGIMRGAAESDPTPARRSARVVEVLRPSRDLTIVRLVAGESMIFRAGQYVETQIPQLPRYWRTYSIAMPPNTQGHLEFHIRSVPNGWVSRIIHQETQPGDIWEFGQIHGQMRVDGSRPVTMVAGGTGLAPMKSILMQMSIEADNPLVHLIVGARSPGALYDAEALGAIASTNPWLRVTQVTDERRDPWWMDDPAPPHRALSLRHGTVVDAINGLDLQGQQVLISGPPAMVTAAVEAAQRAGANPQRILHDPLRH</sequence>
<dbReference type="InterPro" id="IPR012292">
    <property type="entry name" value="Globin/Proto"/>
</dbReference>
<evidence type="ECO:0000259" key="11">
    <source>
        <dbReference type="PROSITE" id="PS01033"/>
    </source>
</evidence>
<evidence type="ECO:0000256" key="2">
    <source>
        <dbReference type="ARBA" id="ARBA00001974"/>
    </source>
</evidence>
<evidence type="ECO:0000256" key="7">
    <source>
        <dbReference type="ARBA" id="ARBA00023014"/>
    </source>
</evidence>
<dbReference type="InterPro" id="IPR001433">
    <property type="entry name" value="OxRdtase_FAD/NAD-bd"/>
</dbReference>
<comment type="similarity">
    <text evidence="3">In the C-terminal section; belongs to the flavoprotein pyridine nucleotide cytochrome reductase family.</text>
</comment>
<dbReference type="Gene3D" id="3.40.50.80">
    <property type="entry name" value="Nucleotide-binding domain of ferredoxin-NADP reductase (FNR) module"/>
    <property type="match status" value="1"/>
</dbReference>
<dbReference type="CDD" id="cd06187">
    <property type="entry name" value="O2ase_reductase_like"/>
    <property type="match status" value="1"/>
</dbReference>
<comment type="cofactor">
    <cofactor evidence="1">
        <name>heme b</name>
        <dbReference type="ChEBI" id="CHEBI:60344"/>
    </cofactor>
</comment>
<comment type="catalytic activity">
    <reaction evidence="10">
        <text>2 nitric oxide + NADPH + 2 O2 = 2 nitrate + NADP(+) + H(+)</text>
        <dbReference type="Rhea" id="RHEA:19465"/>
        <dbReference type="ChEBI" id="CHEBI:15378"/>
        <dbReference type="ChEBI" id="CHEBI:15379"/>
        <dbReference type="ChEBI" id="CHEBI:16480"/>
        <dbReference type="ChEBI" id="CHEBI:17632"/>
        <dbReference type="ChEBI" id="CHEBI:57783"/>
        <dbReference type="ChEBI" id="CHEBI:58349"/>
        <dbReference type="EC" id="1.14.12.17"/>
    </reaction>
</comment>
<keyword evidence="8" id="KW-0520">NAD</keyword>
<dbReference type="InterPro" id="IPR009050">
    <property type="entry name" value="Globin-like_sf"/>
</dbReference>
<comment type="cofactor">
    <cofactor evidence="2">
        <name>FAD</name>
        <dbReference type="ChEBI" id="CHEBI:57692"/>
    </cofactor>
</comment>
<evidence type="ECO:0000256" key="4">
    <source>
        <dbReference type="ARBA" id="ARBA00012229"/>
    </source>
</evidence>
<dbReference type="PROSITE" id="PS01033">
    <property type="entry name" value="GLOBIN"/>
    <property type="match status" value="1"/>
</dbReference>
<dbReference type="PRINTS" id="PR00410">
    <property type="entry name" value="PHEHYDRXLASE"/>
</dbReference>
<evidence type="ECO:0000313" key="14">
    <source>
        <dbReference type="Proteomes" id="UP001500635"/>
    </source>
</evidence>
<dbReference type="SUPFAM" id="SSF46458">
    <property type="entry name" value="Globin-like"/>
    <property type="match status" value="1"/>
</dbReference>
<dbReference type="InterPro" id="IPR039261">
    <property type="entry name" value="FNR_nucleotide-bd"/>
</dbReference>